<dbReference type="InterPro" id="IPR013786">
    <property type="entry name" value="AcylCoA_DH/ox_N"/>
</dbReference>
<reference evidence="10 11" key="1">
    <citation type="journal article" date="2019" name="Int. J. Syst. Evol. Microbiol.">
        <title>The Global Catalogue of Microorganisms (GCM) 10K type strain sequencing project: providing services to taxonomists for standard genome sequencing and annotation.</title>
        <authorList>
            <consortium name="The Broad Institute Genomics Platform"/>
            <consortium name="The Broad Institute Genome Sequencing Center for Infectious Disease"/>
            <person name="Wu L."/>
            <person name="Ma J."/>
        </authorList>
    </citation>
    <scope>NUCLEOTIDE SEQUENCE [LARGE SCALE GENOMIC DNA]</scope>
    <source>
        <strain evidence="10 11">PSR21</strain>
    </source>
</reference>
<evidence type="ECO:0000259" key="8">
    <source>
        <dbReference type="Pfam" id="PF02770"/>
    </source>
</evidence>
<dbReference type="Gene3D" id="1.10.540.10">
    <property type="entry name" value="Acyl-CoA dehydrogenase/oxidase, N-terminal domain"/>
    <property type="match status" value="1"/>
</dbReference>
<evidence type="ECO:0000313" key="11">
    <source>
        <dbReference type="Proteomes" id="UP001596547"/>
    </source>
</evidence>
<evidence type="ECO:0000259" key="9">
    <source>
        <dbReference type="Pfam" id="PF02771"/>
    </source>
</evidence>
<dbReference type="InterPro" id="IPR006089">
    <property type="entry name" value="Acyl-CoA_DH_CS"/>
</dbReference>
<dbReference type="Pfam" id="PF02770">
    <property type="entry name" value="Acyl-CoA_dh_M"/>
    <property type="match status" value="1"/>
</dbReference>
<dbReference type="PIRSF" id="PIRSF016578">
    <property type="entry name" value="HsaA"/>
    <property type="match status" value="1"/>
</dbReference>
<comment type="similarity">
    <text evidence="2 6">Belongs to the acyl-CoA dehydrogenase family.</text>
</comment>
<proteinExistence type="inferred from homology"/>
<feature type="domain" description="Acyl-CoA dehydrogenase/oxidase C-terminal" evidence="7">
    <location>
        <begin position="232"/>
        <end position="365"/>
    </location>
</feature>
<dbReference type="RefSeq" id="WP_276306344.1">
    <property type="nucleotide sequence ID" value="NZ_CP119993.1"/>
</dbReference>
<keyword evidence="4 6" id="KW-0274">FAD</keyword>
<dbReference type="GO" id="GO:0016627">
    <property type="term" value="F:oxidoreductase activity, acting on the CH-CH group of donors"/>
    <property type="evidence" value="ECO:0007669"/>
    <property type="project" value="UniProtKB-ARBA"/>
</dbReference>
<feature type="domain" description="Acyl-CoA dehydrogenase/oxidase N-terminal" evidence="9">
    <location>
        <begin position="6"/>
        <end position="119"/>
    </location>
</feature>
<dbReference type="InterPro" id="IPR036250">
    <property type="entry name" value="AcylCo_DH-like_C"/>
</dbReference>
<comment type="caution">
    <text evidence="10">The sequence shown here is derived from an EMBL/GenBank/DDBJ whole genome shotgun (WGS) entry which is preliminary data.</text>
</comment>
<dbReference type="InterPro" id="IPR046373">
    <property type="entry name" value="Acyl-CoA_Oxase/DH_mid-dom_sf"/>
</dbReference>
<dbReference type="InterPro" id="IPR009100">
    <property type="entry name" value="AcylCoA_DH/oxidase_NM_dom_sf"/>
</dbReference>
<keyword evidence="3 6" id="KW-0285">Flavoprotein</keyword>
<evidence type="ECO:0000259" key="7">
    <source>
        <dbReference type="Pfam" id="PF00441"/>
    </source>
</evidence>
<dbReference type="EMBL" id="JBHTBF010000003">
    <property type="protein sequence ID" value="MFC7318821.1"/>
    <property type="molecule type" value="Genomic_DNA"/>
</dbReference>
<dbReference type="SUPFAM" id="SSF47203">
    <property type="entry name" value="Acyl-CoA dehydrogenase C-terminal domain-like"/>
    <property type="match status" value="1"/>
</dbReference>
<evidence type="ECO:0000256" key="6">
    <source>
        <dbReference type="RuleBase" id="RU362125"/>
    </source>
</evidence>
<name>A0ABD6AF81_9EURY</name>
<dbReference type="InterPro" id="IPR006091">
    <property type="entry name" value="Acyl-CoA_Oxase/DH_mid-dom"/>
</dbReference>
<dbReference type="Pfam" id="PF02771">
    <property type="entry name" value="Acyl-CoA_dh_N"/>
    <property type="match status" value="1"/>
</dbReference>
<dbReference type="Gene3D" id="1.20.140.10">
    <property type="entry name" value="Butyryl-CoA Dehydrogenase, subunit A, domain 3"/>
    <property type="match status" value="1"/>
</dbReference>
<dbReference type="AlphaFoldDB" id="A0ABD6AF81"/>
<gene>
    <name evidence="10" type="ORF">ACFQPE_18755</name>
</gene>
<dbReference type="PANTHER" id="PTHR43884">
    <property type="entry name" value="ACYL-COA DEHYDROGENASE"/>
    <property type="match status" value="1"/>
</dbReference>
<protein>
    <submittedName>
        <fullName evidence="10">Acyl-CoA dehydrogenase family protein</fullName>
        <ecNumber evidence="10">1.-.-.-</ecNumber>
    </submittedName>
</protein>
<sequence length="387" mass="42099">MDFTLSEEQQMMQRLTRDICSDYGLEYWREKDEAEEFPHEIWDDLTEAGFMGLTVPQEYGGEGLGMEEVAAVGLALGRNGGGVSGPNLLTLGPVFGGISLNEHGNEEQKERWLPEVADGAVISLGLTEPDAGLDTAGIKTTAERDGDEYVLNGTKIWTTGAHVSDYIVTLARTSPMGDGSRHEGISLFVVPTDNDGITTNKIDKLSMRCLGSCEVVFDDVRVSEDTLLGEEDRGFYHVLGTLNTERITWSAIPLAAGELALDLAVDYAGEREAFERPIGKNQGVQFPLAESKIELETAKLMIYKAASLYDAGEDCSMEANAAKFMGARTGFKACDQAVQTLGGMGFANEYHVERLFRDVRLARVAPVSDELVKAFVGSNVLGLPRSY</sequence>
<dbReference type="Proteomes" id="UP001596547">
    <property type="component" value="Unassembled WGS sequence"/>
</dbReference>
<feature type="domain" description="Acyl-CoA oxidase/dehydrogenase middle" evidence="8">
    <location>
        <begin position="124"/>
        <end position="220"/>
    </location>
</feature>
<dbReference type="CDD" id="cd00567">
    <property type="entry name" value="ACAD"/>
    <property type="match status" value="1"/>
</dbReference>
<organism evidence="10 11">
    <name type="scientific">Halomarina halobia</name>
    <dbReference type="NCBI Taxonomy" id="3033386"/>
    <lineage>
        <taxon>Archaea</taxon>
        <taxon>Methanobacteriati</taxon>
        <taxon>Methanobacteriota</taxon>
        <taxon>Stenosarchaea group</taxon>
        <taxon>Halobacteria</taxon>
        <taxon>Halobacteriales</taxon>
        <taxon>Natronomonadaceae</taxon>
        <taxon>Halomarina</taxon>
    </lineage>
</organism>
<comment type="cofactor">
    <cofactor evidence="1 6">
        <name>FAD</name>
        <dbReference type="ChEBI" id="CHEBI:57692"/>
    </cofactor>
</comment>
<dbReference type="InterPro" id="IPR009075">
    <property type="entry name" value="AcylCo_DH/oxidase_C"/>
</dbReference>
<evidence type="ECO:0000256" key="5">
    <source>
        <dbReference type="ARBA" id="ARBA00023002"/>
    </source>
</evidence>
<evidence type="ECO:0000256" key="3">
    <source>
        <dbReference type="ARBA" id="ARBA00022630"/>
    </source>
</evidence>
<dbReference type="SUPFAM" id="SSF56645">
    <property type="entry name" value="Acyl-CoA dehydrogenase NM domain-like"/>
    <property type="match status" value="1"/>
</dbReference>
<accession>A0ABD6AF81</accession>
<evidence type="ECO:0000256" key="4">
    <source>
        <dbReference type="ARBA" id="ARBA00022827"/>
    </source>
</evidence>
<dbReference type="EC" id="1.-.-.-" evidence="10"/>
<dbReference type="GeneID" id="79316991"/>
<dbReference type="Gene3D" id="2.40.110.10">
    <property type="entry name" value="Butyryl-CoA Dehydrogenase, subunit A, domain 2"/>
    <property type="match status" value="1"/>
</dbReference>
<keyword evidence="11" id="KW-1185">Reference proteome</keyword>
<dbReference type="PROSITE" id="PS00073">
    <property type="entry name" value="ACYL_COA_DH_2"/>
    <property type="match status" value="1"/>
</dbReference>
<evidence type="ECO:0000256" key="1">
    <source>
        <dbReference type="ARBA" id="ARBA00001974"/>
    </source>
</evidence>
<dbReference type="FunFam" id="2.40.110.10:FF:000002">
    <property type="entry name" value="Acyl-CoA dehydrogenase fadE12"/>
    <property type="match status" value="1"/>
</dbReference>
<keyword evidence="5 6" id="KW-0560">Oxidoreductase</keyword>
<evidence type="ECO:0000313" key="10">
    <source>
        <dbReference type="EMBL" id="MFC7318821.1"/>
    </source>
</evidence>
<dbReference type="PANTHER" id="PTHR43884:SF12">
    <property type="entry name" value="ISOVALERYL-COA DEHYDROGENASE, MITOCHONDRIAL-RELATED"/>
    <property type="match status" value="1"/>
</dbReference>
<dbReference type="Pfam" id="PF00441">
    <property type="entry name" value="Acyl-CoA_dh_1"/>
    <property type="match status" value="1"/>
</dbReference>
<dbReference type="InterPro" id="IPR037069">
    <property type="entry name" value="AcylCoA_DH/ox_N_sf"/>
</dbReference>
<evidence type="ECO:0000256" key="2">
    <source>
        <dbReference type="ARBA" id="ARBA00009347"/>
    </source>
</evidence>